<evidence type="ECO:0000313" key="2">
    <source>
        <dbReference type="EMBL" id="KJL49262.1"/>
    </source>
</evidence>
<dbReference type="STRING" id="273678.RS84_00375"/>
<dbReference type="PATRIC" id="fig|273678.4.peg.368"/>
<keyword evidence="1" id="KW-0472">Membrane</keyword>
<accession>A0A0M2HR93</accession>
<reference evidence="2 3" key="1">
    <citation type="submission" date="2015-02" db="EMBL/GenBank/DDBJ databases">
        <title>Draft genome sequences of ten Microbacterium spp. with emphasis on heavy metal contaminated environments.</title>
        <authorList>
            <person name="Corretto E."/>
        </authorList>
    </citation>
    <scope>NUCLEOTIDE SEQUENCE [LARGE SCALE GENOMIC DNA]</scope>
    <source>
        <strain evidence="2 3">SA35</strain>
    </source>
</reference>
<proteinExistence type="predicted"/>
<feature type="transmembrane region" description="Helical" evidence="1">
    <location>
        <begin position="117"/>
        <end position="138"/>
    </location>
</feature>
<keyword evidence="1" id="KW-0812">Transmembrane</keyword>
<feature type="transmembrane region" description="Helical" evidence="1">
    <location>
        <begin position="144"/>
        <end position="163"/>
    </location>
</feature>
<sequence length="286" mass="30601">MVAEGDDRTERIPVSWPRRWGPSRRSRPLFIVIGGAATALVFAAMIPAAAREGAAVLAPVSLVVLGAGASLLGLRQPFGKKAPEFVDSVALTNAESMPPDSWVHFIRQRRAGLLTTLALWSFAVVPAVLVVAAILIGTSGRPQALLGLVIALPAAVVMVWTAVHQSIAEFRLGSFGRRPVGLTIGRSGIAMIRVGDPLYVPWSSVVSVTALSMGGHRRYTPPLPLIEVRLRGEETEVLTLTPAGTDVHPWVVLAALSHYLDHPADRAELGTTFGQRRVERWNAAIS</sequence>
<feature type="transmembrane region" description="Helical" evidence="1">
    <location>
        <begin position="28"/>
        <end position="50"/>
    </location>
</feature>
<comment type="caution">
    <text evidence="2">The sequence shown here is derived from an EMBL/GenBank/DDBJ whole genome shotgun (WGS) entry which is preliminary data.</text>
</comment>
<dbReference type="AlphaFoldDB" id="A0A0M2HR93"/>
<gene>
    <name evidence="2" type="ORF">RS84_00375</name>
</gene>
<dbReference type="EMBL" id="JYJB01000004">
    <property type="protein sequence ID" value="KJL49262.1"/>
    <property type="molecule type" value="Genomic_DNA"/>
</dbReference>
<evidence type="ECO:0000313" key="3">
    <source>
        <dbReference type="Proteomes" id="UP000033900"/>
    </source>
</evidence>
<name>A0A0M2HR93_9MICO</name>
<evidence type="ECO:0008006" key="4">
    <source>
        <dbReference type="Google" id="ProtNLM"/>
    </source>
</evidence>
<keyword evidence="3" id="KW-1185">Reference proteome</keyword>
<feature type="transmembrane region" description="Helical" evidence="1">
    <location>
        <begin position="56"/>
        <end position="74"/>
    </location>
</feature>
<evidence type="ECO:0000256" key="1">
    <source>
        <dbReference type="SAM" id="Phobius"/>
    </source>
</evidence>
<organism evidence="2 3">
    <name type="scientific">Microbacterium hydrocarbonoxydans</name>
    <dbReference type="NCBI Taxonomy" id="273678"/>
    <lineage>
        <taxon>Bacteria</taxon>
        <taxon>Bacillati</taxon>
        <taxon>Actinomycetota</taxon>
        <taxon>Actinomycetes</taxon>
        <taxon>Micrococcales</taxon>
        <taxon>Microbacteriaceae</taxon>
        <taxon>Microbacterium</taxon>
    </lineage>
</organism>
<dbReference type="Proteomes" id="UP000033900">
    <property type="component" value="Unassembled WGS sequence"/>
</dbReference>
<keyword evidence="1" id="KW-1133">Transmembrane helix</keyword>
<protein>
    <recommendedName>
        <fullName evidence="4">PH domain-containing protein</fullName>
    </recommendedName>
</protein>